<dbReference type="GO" id="GO:0005634">
    <property type="term" value="C:nucleus"/>
    <property type="evidence" value="ECO:0007669"/>
    <property type="project" value="UniProtKB-SubCell"/>
</dbReference>
<evidence type="ECO:0000256" key="8">
    <source>
        <dbReference type="SAM" id="MobiDB-lite"/>
    </source>
</evidence>
<evidence type="ECO:0000256" key="1">
    <source>
        <dbReference type="ARBA" id="ARBA00004123"/>
    </source>
</evidence>
<feature type="domain" description="Xylanolytic transcriptional activator regulatory" evidence="9">
    <location>
        <begin position="288"/>
        <end position="362"/>
    </location>
</feature>
<keyword evidence="11" id="KW-1185">Reference proteome</keyword>
<keyword evidence="4" id="KW-0805">Transcription regulation</keyword>
<dbReference type="InterPro" id="IPR052202">
    <property type="entry name" value="Yeast_MetPath_Reg"/>
</dbReference>
<organism evidence="10 11">
    <name type="scientific">Microdochium trichocladiopsis</name>
    <dbReference type="NCBI Taxonomy" id="1682393"/>
    <lineage>
        <taxon>Eukaryota</taxon>
        <taxon>Fungi</taxon>
        <taxon>Dikarya</taxon>
        <taxon>Ascomycota</taxon>
        <taxon>Pezizomycotina</taxon>
        <taxon>Sordariomycetes</taxon>
        <taxon>Xylariomycetidae</taxon>
        <taxon>Xylariales</taxon>
        <taxon>Microdochiaceae</taxon>
        <taxon>Microdochium</taxon>
    </lineage>
</organism>
<dbReference type="Proteomes" id="UP000756346">
    <property type="component" value="Unassembled WGS sequence"/>
</dbReference>
<dbReference type="OrthoDB" id="25921at2759"/>
<gene>
    <name evidence="10" type="ORF">B0I36DRAFT_368032</name>
</gene>
<dbReference type="PANTHER" id="PTHR47782:SF14">
    <property type="entry name" value="ZN(II)2CYS6 TRANSCRIPTION FACTOR (EUROFUNG)"/>
    <property type="match status" value="1"/>
</dbReference>
<dbReference type="GO" id="GO:0008270">
    <property type="term" value="F:zinc ion binding"/>
    <property type="evidence" value="ECO:0007669"/>
    <property type="project" value="InterPro"/>
</dbReference>
<dbReference type="GO" id="GO:0000981">
    <property type="term" value="F:DNA-binding transcription factor activity, RNA polymerase II-specific"/>
    <property type="evidence" value="ECO:0007669"/>
    <property type="project" value="TreeGrafter"/>
</dbReference>
<evidence type="ECO:0000256" key="5">
    <source>
        <dbReference type="ARBA" id="ARBA00023125"/>
    </source>
</evidence>
<evidence type="ECO:0000256" key="4">
    <source>
        <dbReference type="ARBA" id="ARBA00023015"/>
    </source>
</evidence>
<dbReference type="Pfam" id="PF04082">
    <property type="entry name" value="Fungal_trans"/>
    <property type="match status" value="1"/>
</dbReference>
<dbReference type="CDD" id="cd12148">
    <property type="entry name" value="fungal_TF_MHR"/>
    <property type="match status" value="1"/>
</dbReference>
<evidence type="ECO:0000259" key="9">
    <source>
        <dbReference type="SMART" id="SM00906"/>
    </source>
</evidence>
<evidence type="ECO:0000313" key="10">
    <source>
        <dbReference type="EMBL" id="KAH7017974.1"/>
    </source>
</evidence>
<keyword evidence="3" id="KW-0862">Zinc</keyword>
<keyword evidence="2" id="KW-0479">Metal-binding</keyword>
<dbReference type="RefSeq" id="XP_046006241.1">
    <property type="nucleotide sequence ID" value="XM_046159549.1"/>
</dbReference>
<dbReference type="GO" id="GO:0006351">
    <property type="term" value="P:DNA-templated transcription"/>
    <property type="evidence" value="ECO:0007669"/>
    <property type="project" value="InterPro"/>
</dbReference>
<protein>
    <recommendedName>
        <fullName evidence="9">Xylanolytic transcriptional activator regulatory domain-containing protein</fullName>
    </recommendedName>
</protein>
<keyword evidence="5" id="KW-0238">DNA-binding</keyword>
<reference evidence="10" key="1">
    <citation type="journal article" date="2021" name="Nat. Commun.">
        <title>Genetic determinants of endophytism in the Arabidopsis root mycobiome.</title>
        <authorList>
            <person name="Mesny F."/>
            <person name="Miyauchi S."/>
            <person name="Thiergart T."/>
            <person name="Pickel B."/>
            <person name="Atanasova L."/>
            <person name="Karlsson M."/>
            <person name="Huettel B."/>
            <person name="Barry K.W."/>
            <person name="Haridas S."/>
            <person name="Chen C."/>
            <person name="Bauer D."/>
            <person name="Andreopoulos W."/>
            <person name="Pangilinan J."/>
            <person name="LaButti K."/>
            <person name="Riley R."/>
            <person name="Lipzen A."/>
            <person name="Clum A."/>
            <person name="Drula E."/>
            <person name="Henrissat B."/>
            <person name="Kohler A."/>
            <person name="Grigoriev I.V."/>
            <person name="Martin F.M."/>
            <person name="Hacquard S."/>
        </authorList>
    </citation>
    <scope>NUCLEOTIDE SEQUENCE</scope>
    <source>
        <strain evidence="10">MPI-CAGE-CH-0230</strain>
    </source>
</reference>
<evidence type="ECO:0000256" key="3">
    <source>
        <dbReference type="ARBA" id="ARBA00022833"/>
    </source>
</evidence>
<dbReference type="AlphaFoldDB" id="A0A9P8XVV8"/>
<keyword evidence="6" id="KW-0804">Transcription</keyword>
<feature type="compositionally biased region" description="Pro residues" evidence="8">
    <location>
        <begin position="48"/>
        <end position="58"/>
    </location>
</feature>
<feature type="compositionally biased region" description="Polar residues" evidence="8">
    <location>
        <begin position="9"/>
        <end position="32"/>
    </location>
</feature>
<evidence type="ECO:0000256" key="7">
    <source>
        <dbReference type="ARBA" id="ARBA00023242"/>
    </source>
</evidence>
<dbReference type="InterPro" id="IPR007219">
    <property type="entry name" value="XnlR_reg_dom"/>
</dbReference>
<proteinExistence type="predicted"/>
<evidence type="ECO:0000256" key="2">
    <source>
        <dbReference type="ARBA" id="ARBA00022723"/>
    </source>
</evidence>
<dbReference type="GO" id="GO:0045944">
    <property type="term" value="P:positive regulation of transcription by RNA polymerase II"/>
    <property type="evidence" value="ECO:0007669"/>
    <property type="project" value="TreeGrafter"/>
</dbReference>
<accession>A0A9P8XVV8</accession>
<dbReference type="PANTHER" id="PTHR47782">
    <property type="entry name" value="ZN(II)2CYS6 TRANSCRIPTION FACTOR (EUROFUNG)-RELATED"/>
    <property type="match status" value="1"/>
</dbReference>
<keyword evidence="7" id="KW-0539">Nucleus</keyword>
<dbReference type="SMART" id="SM00906">
    <property type="entry name" value="Fungal_trans"/>
    <property type="match status" value="1"/>
</dbReference>
<evidence type="ECO:0000256" key="6">
    <source>
        <dbReference type="ARBA" id="ARBA00023163"/>
    </source>
</evidence>
<feature type="region of interest" description="Disordered" evidence="8">
    <location>
        <begin position="1"/>
        <end position="93"/>
    </location>
</feature>
<dbReference type="GeneID" id="70189095"/>
<evidence type="ECO:0000313" key="11">
    <source>
        <dbReference type="Proteomes" id="UP000756346"/>
    </source>
</evidence>
<sequence length="605" mass="66455">MLPLRMQLSRATWNPSNGTTATMISRSPTQQAKPFRLRGRGVSTASPDGPPGSDPKGPPAAGETSPVPLPAGDPHQPGRPADDEDPSVGDTMGAIGQLTNRAMAESRAEPDQSVDKLNLLHMVQAALAIDGHDPSASTSSRLGQGDLDRVTPCALPPRQEAVKYIRGYLDALYHIPCLVRPDETTLVSHLDNVLAAVAPEQQYGQPDINTHAKANTSAIELFEIHLQIAIGIMVSQDAVRLANYAHSLHAAATRLLPAVFRSRHYADSLRSLLLLIAFSLVHPGGGSTWHLLGWAIRVCITAGFHKEPTSQTGLPLEEIEEARWLFWSVYVLDRWVSIAMDRPFGMRDVDISIQPPNEKSESSPSRTPLHGLSKFREALGLHFIRHAHITSNIRTDSRANPLSHYGNLTNWRDFDPPLSSSSDMVRLWEDSVDQLMCRGLLQIVALLEDGGRGDQEKRHTEAGIVPARMIAEIQKDARASCRRFVMTSYDRAGQWPITRSFLDSYDLVAATVGYICLEARQGQHSQVGSRSPNKAELMEVVHKSSVLVTQIASRFPGLDGFHRLFLSLSSKAVGESTGQILEYPRNLPSSLRRLIDMSFSTSPNY</sequence>
<comment type="caution">
    <text evidence="10">The sequence shown here is derived from an EMBL/GenBank/DDBJ whole genome shotgun (WGS) entry which is preliminary data.</text>
</comment>
<dbReference type="GO" id="GO:0043565">
    <property type="term" value="F:sequence-specific DNA binding"/>
    <property type="evidence" value="ECO:0007669"/>
    <property type="project" value="TreeGrafter"/>
</dbReference>
<name>A0A9P8XVV8_9PEZI</name>
<dbReference type="EMBL" id="JAGTJQ010000011">
    <property type="protein sequence ID" value="KAH7017974.1"/>
    <property type="molecule type" value="Genomic_DNA"/>
</dbReference>
<comment type="subcellular location">
    <subcellularLocation>
        <location evidence="1">Nucleus</location>
    </subcellularLocation>
</comment>